<dbReference type="Proteomes" id="UP000054166">
    <property type="component" value="Unassembled WGS sequence"/>
</dbReference>
<dbReference type="EMBL" id="KN833034">
    <property type="protein sequence ID" value="KIM76516.1"/>
    <property type="molecule type" value="Genomic_DNA"/>
</dbReference>
<evidence type="ECO:0000256" key="1">
    <source>
        <dbReference type="SAM" id="MobiDB-lite"/>
    </source>
</evidence>
<dbReference type="AlphaFoldDB" id="A0A0C3F9U6"/>
<reference evidence="3" key="2">
    <citation type="submission" date="2015-01" db="EMBL/GenBank/DDBJ databases">
        <title>Evolutionary Origins and Diversification of the Mycorrhizal Mutualists.</title>
        <authorList>
            <consortium name="DOE Joint Genome Institute"/>
            <consortium name="Mycorrhizal Genomics Consortium"/>
            <person name="Kohler A."/>
            <person name="Kuo A."/>
            <person name="Nagy L.G."/>
            <person name="Floudas D."/>
            <person name="Copeland A."/>
            <person name="Barry K.W."/>
            <person name="Cichocki N."/>
            <person name="Veneault-Fourrey C."/>
            <person name="LaButti K."/>
            <person name="Lindquist E.A."/>
            <person name="Lipzen A."/>
            <person name="Lundell T."/>
            <person name="Morin E."/>
            <person name="Murat C."/>
            <person name="Riley R."/>
            <person name="Ohm R."/>
            <person name="Sun H."/>
            <person name="Tunlid A."/>
            <person name="Henrissat B."/>
            <person name="Grigoriev I.V."/>
            <person name="Hibbett D.S."/>
            <person name="Martin F."/>
        </authorList>
    </citation>
    <scope>NUCLEOTIDE SEQUENCE [LARGE SCALE GENOMIC DNA]</scope>
    <source>
        <strain evidence="3">F 1598</strain>
    </source>
</reference>
<evidence type="ECO:0000313" key="3">
    <source>
        <dbReference type="Proteomes" id="UP000054166"/>
    </source>
</evidence>
<proteinExistence type="predicted"/>
<keyword evidence="3" id="KW-1185">Reference proteome</keyword>
<evidence type="ECO:0000313" key="2">
    <source>
        <dbReference type="EMBL" id="KIM76516.1"/>
    </source>
</evidence>
<reference evidence="2 3" key="1">
    <citation type="submission" date="2014-04" db="EMBL/GenBank/DDBJ databases">
        <authorList>
            <consortium name="DOE Joint Genome Institute"/>
            <person name="Kuo A."/>
            <person name="Tarkka M."/>
            <person name="Buscot F."/>
            <person name="Kohler A."/>
            <person name="Nagy L.G."/>
            <person name="Floudas D."/>
            <person name="Copeland A."/>
            <person name="Barry K.W."/>
            <person name="Cichocki N."/>
            <person name="Veneault-Fourrey C."/>
            <person name="LaButti K."/>
            <person name="Lindquist E.A."/>
            <person name="Lipzen A."/>
            <person name="Lundell T."/>
            <person name="Morin E."/>
            <person name="Murat C."/>
            <person name="Sun H."/>
            <person name="Tunlid A."/>
            <person name="Henrissat B."/>
            <person name="Grigoriev I.V."/>
            <person name="Hibbett D.S."/>
            <person name="Martin F."/>
            <person name="Nordberg H.P."/>
            <person name="Cantor M.N."/>
            <person name="Hua S.X."/>
        </authorList>
    </citation>
    <scope>NUCLEOTIDE SEQUENCE [LARGE SCALE GENOMIC DNA]</scope>
    <source>
        <strain evidence="2 3">F 1598</strain>
    </source>
</reference>
<feature type="region of interest" description="Disordered" evidence="1">
    <location>
        <begin position="1"/>
        <end position="20"/>
    </location>
</feature>
<name>A0A0C3F9U6_PILCF</name>
<dbReference type="InParanoid" id="A0A0C3F9U6"/>
<dbReference type="HOGENOM" id="CLU_2868488_0_0_1"/>
<sequence>MAEPAGGQNTTTHPHLNTIPPRFHRKAHLHSTADYSDSRTIPLHYNQHWGWTFCLVCRMWSWSV</sequence>
<gene>
    <name evidence="2" type="ORF">PILCRDRAFT_826279</name>
</gene>
<accession>A0A0C3F9U6</accession>
<organism evidence="2 3">
    <name type="scientific">Piloderma croceum (strain F 1598)</name>
    <dbReference type="NCBI Taxonomy" id="765440"/>
    <lineage>
        <taxon>Eukaryota</taxon>
        <taxon>Fungi</taxon>
        <taxon>Dikarya</taxon>
        <taxon>Basidiomycota</taxon>
        <taxon>Agaricomycotina</taxon>
        <taxon>Agaricomycetes</taxon>
        <taxon>Agaricomycetidae</taxon>
        <taxon>Atheliales</taxon>
        <taxon>Atheliaceae</taxon>
        <taxon>Piloderma</taxon>
    </lineage>
</organism>
<protein>
    <submittedName>
        <fullName evidence="2">Uncharacterized protein</fullName>
    </submittedName>
</protein>